<comment type="caution">
    <text evidence="2">The sequence shown here is derived from an EMBL/GenBank/DDBJ whole genome shotgun (WGS) entry which is preliminary data.</text>
</comment>
<feature type="transmembrane region" description="Helical" evidence="1">
    <location>
        <begin position="200"/>
        <end position="217"/>
    </location>
</feature>
<accession>A0A398B8Q2</accession>
<dbReference type="InterPro" id="IPR009214">
    <property type="entry name" value="DUF1129"/>
</dbReference>
<evidence type="ECO:0000313" key="2">
    <source>
        <dbReference type="EMBL" id="RID85871.1"/>
    </source>
</evidence>
<evidence type="ECO:0000256" key="1">
    <source>
        <dbReference type="SAM" id="Phobius"/>
    </source>
</evidence>
<feature type="transmembrane region" description="Helical" evidence="1">
    <location>
        <begin position="137"/>
        <end position="156"/>
    </location>
</feature>
<protein>
    <submittedName>
        <fullName evidence="2">DUF1129 family protein</fullName>
    </submittedName>
</protein>
<feature type="transmembrane region" description="Helical" evidence="1">
    <location>
        <begin position="92"/>
        <end position="117"/>
    </location>
</feature>
<reference evidence="2 3" key="1">
    <citation type="submission" date="2018-08" db="EMBL/GenBank/DDBJ databases">
        <title>Bacillus jemisoniae sp. nov., Bacillus chryseoplanitiae sp. nov., Bacillus resnikiae sp. nov., and Bacillus frankliniae sp. nov., isolated from Viking spacecraft and associated surfaces.</title>
        <authorList>
            <person name="Seuylemezian A."/>
            <person name="Vaishampayan P."/>
        </authorList>
    </citation>
    <scope>NUCLEOTIDE SEQUENCE [LARGE SCALE GENOMIC DNA]</scope>
    <source>
        <strain evidence="2 3">JJ-247</strain>
    </source>
</reference>
<dbReference type="PANTHER" id="PTHR41307">
    <property type="entry name" value="MEMBRANE PROTEIN-RELATED"/>
    <property type="match status" value="1"/>
</dbReference>
<keyword evidence="1" id="KW-0812">Transmembrane</keyword>
<dbReference type="Gene3D" id="1.10.1900.10">
    <property type="entry name" value="c-terminal domain of poly(a) binding protein"/>
    <property type="match status" value="1"/>
</dbReference>
<sequence>MNAKDLIKMNNEKREELTKENEAYYSDILLYIRTHLTLSEQQSEELLMELLDHLLEGQKEGKRAEDIFGSDPKGYCDEMIAQIPKEDRKNNFTFILFLMIQFAGWIALTRGALELIIGFFTEINNTVFLGTAVVKSMINFLVLYGVVIGIFSWLKNSIYKKNSKIKDFFVVFLLMCTAVTVFVLFSKIIPNFGYAIEVGWLFYLISGIVLLLLTVLINKKARITK</sequence>
<dbReference type="Proteomes" id="UP000265816">
    <property type="component" value="Unassembled WGS sequence"/>
</dbReference>
<keyword evidence="1" id="KW-0472">Membrane</keyword>
<dbReference type="OrthoDB" id="1655249at2"/>
<name>A0A398B8Q2_9BACI</name>
<organism evidence="2 3">
    <name type="scientific">Mesobacillus zeae</name>
    <dbReference type="NCBI Taxonomy" id="1917180"/>
    <lineage>
        <taxon>Bacteria</taxon>
        <taxon>Bacillati</taxon>
        <taxon>Bacillota</taxon>
        <taxon>Bacilli</taxon>
        <taxon>Bacillales</taxon>
        <taxon>Bacillaceae</taxon>
        <taxon>Mesobacillus</taxon>
    </lineage>
</organism>
<proteinExistence type="predicted"/>
<keyword evidence="1" id="KW-1133">Transmembrane helix</keyword>
<dbReference type="PANTHER" id="PTHR41307:SF1">
    <property type="entry name" value="MEMBRANE PROTEIN"/>
    <property type="match status" value="1"/>
</dbReference>
<dbReference type="RefSeq" id="WP_119112724.1">
    <property type="nucleotide sequence ID" value="NZ_CBCSEO010000002.1"/>
</dbReference>
<keyword evidence="3" id="KW-1185">Reference proteome</keyword>
<evidence type="ECO:0000313" key="3">
    <source>
        <dbReference type="Proteomes" id="UP000265816"/>
    </source>
</evidence>
<dbReference type="Pfam" id="PF06570">
    <property type="entry name" value="DUF1129"/>
    <property type="match status" value="1"/>
</dbReference>
<dbReference type="SUPFAM" id="SSF158560">
    <property type="entry name" value="BH3980-like"/>
    <property type="match status" value="1"/>
</dbReference>
<gene>
    <name evidence="2" type="ORF">D1970_10130</name>
</gene>
<feature type="transmembrane region" description="Helical" evidence="1">
    <location>
        <begin position="168"/>
        <end position="188"/>
    </location>
</feature>
<dbReference type="EMBL" id="QWVT01000015">
    <property type="protein sequence ID" value="RID85871.1"/>
    <property type="molecule type" value="Genomic_DNA"/>
</dbReference>
<dbReference type="AlphaFoldDB" id="A0A398B8Q2"/>